<dbReference type="InterPro" id="IPR012464">
    <property type="entry name" value="DUF1676"/>
</dbReference>
<dbReference type="PANTHER" id="PTHR21879:SF1">
    <property type="entry name" value="FI01546P"/>
    <property type="match status" value="1"/>
</dbReference>
<sequence length="470" mass="51911">MWKNIVFLAFVATVYCNPVERGIEENLLGAVSECIDKDTSLCLKEKALKFTEKLSISKDLNIFEGMSLINTGSARSARSFEQLSEDPKTREVQIEERIATNVGDFLDNHVLQLRLSEDSGEARDLDEEGRGKKKKKIKKILPLLLLLKLKLAALIPLFLGVIAFVAIKAVFLGKIAFAMNAFTLIRKLLAKNNSGSSGGAINYAPHHPEEHPGYSYEPAQGWSRKVNDAQNMAYAVAVVSSVPVSQEDSVFRLVAQNFVNCMNSDLNVCLKEHALKAAERLGTVRKLNIIDGVTLYNNGPKEARSFEALSSDPEARNKQLTERLWDSTSDLLQKSELEFSFAGSDDDEDDESRSFNEAEEGRGKKKKQLKKKLKLLIPLAILAKAKAIALVVIALLVIAASVFKIALLAKIAFIAKVIAIVKALLAKKHAQEEHGWVAHEEHGHPSAGWEGGWSRSRNEANSLAYSAYQQ</sequence>
<dbReference type="InParanoid" id="A0A212FGL5"/>
<keyword evidence="3" id="KW-0732">Signal</keyword>
<comment type="caution">
    <text evidence="4">The sequence shown here is derived from an EMBL/GenBank/DDBJ whole genome shotgun (WGS) entry which is preliminary data.</text>
</comment>
<evidence type="ECO:0000313" key="5">
    <source>
        <dbReference type="Proteomes" id="UP000007151"/>
    </source>
</evidence>
<dbReference type="Pfam" id="PF07898">
    <property type="entry name" value="DUF1676"/>
    <property type="match status" value="2"/>
</dbReference>
<evidence type="ECO:0000313" key="4">
    <source>
        <dbReference type="EMBL" id="OWR52867.1"/>
    </source>
</evidence>
<feature type="region of interest" description="Disordered" evidence="1">
    <location>
        <begin position="342"/>
        <end position="363"/>
    </location>
</feature>
<feature type="signal peptide" evidence="3">
    <location>
        <begin position="1"/>
        <end position="16"/>
    </location>
</feature>
<keyword evidence="2" id="KW-0472">Membrane</keyword>
<organism evidence="4 5">
    <name type="scientific">Danaus plexippus plexippus</name>
    <dbReference type="NCBI Taxonomy" id="278856"/>
    <lineage>
        <taxon>Eukaryota</taxon>
        <taxon>Metazoa</taxon>
        <taxon>Ecdysozoa</taxon>
        <taxon>Arthropoda</taxon>
        <taxon>Hexapoda</taxon>
        <taxon>Insecta</taxon>
        <taxon>Pterygota</taxon>
        <taxon>Neoptera</taxon>
        <taxon>Endopterygota</taxon>
        <taxon>Lepidoptera</taxon>
        <taxon>Glossata</taxon>
        <taxon>Ditrysia</taxon>
        <taxon>Papilionoidea</taxon>
        <taxon>Nymphalidae</taxon>
        <taxon>Danainae</taxon>
        <taxon>Danaini</taxon>
        <taxon>Danaina</taxon>
        <taxon>Danaus</taxon>
        <taxon>Danaus</taxon>
    </lineage>
</organism>
<dbReference type="eggNOG" id="ENOG502RZ8R">
    <property type="taxonomic scope" value="Eukaryota"/>
</dbReference>
<accession>A0A212FGL5</accession>
<dbReference type="GO" id="GO:0016020">
    <property type="term" value="C:membrane"/>
    <property type="evidence" value="ECO:0007669"/>
    <property type="project" value="TreeGrafter"/>
</dbReference>
<dbReference type="STRING" id="278856.A0A212FGL5"/>
<feature type="compositionally biased region" description="Basic and acidic residues" evidence="1">
    <location>
        <begin position="352"/>
        <end position="362"/>
    </location>
</feature>
<evidence type="ECO:0000256" key="2">
    <source>
        <dbReference type="SAM" id="Phobius"/>
    </source>
</evidence>
<dbReference type="KEGG" id="dpl:KGM_200251"/>
<feature type="transmembrane region" description="Helical" evidence="2">
    <location>
        <begin position="405"/>
        <end position="425"/>
    </location>
</feature>
<reference evidence="4 5" key="1">
    <citation type="journal article" date="2011" name="Cell">
        <title>The monarch butterfly genome yields insights into long-distance migration.</title>
        <authorList>
            <person name="Zhan S."/>
            <person name="Merlin C."/>
            <person name="Boore J.L."/>
            <person name="Reppert S.M."/>
        </authorList>
    </citation>
    <scope>NUCLEOTIDE SEQUENCE [LARGE SCALE GENOMIC DNA]</scope>
    <source>
        <strain evidence="4">F-2</strain>
    </source>
</reference>
<dbReference type="AlphaFoldDB" id="A0A212FGL5"/>
<keyword evidence="5" id="KW-1185">Reference proteome</keyword>
<dbReference type="PANTHER" id="PTHR21879">
    <property type="entry name" value="FI03362P-RELATED-RELATED"/>
    <property type="match status" value="1"/>
</dbReference>
<feature type="transmembrane region" description="Helical" evidence="2">
    <location>
        <begin position="375"/>
        <end position="399"/>
    </location>
</feature>
<protein>
    <submittedName>
        <fullName evidence="4">Osiris 9</fullName>
    </submittedName>
</protein>
<keyword evidence="2" id="KW-1133">Transmembrane helix</keyword>
<keyword evidence="2" id="KW-0812">Transmembrane</keyword>
<evidence type="ECO:0000256" key="1">
    <source>
        <dbReference type="SAM" id="MobiDB-lite"/>
    </source>
</evidence>
<name>A0A212FGL5_DANPL</name>
<gene>
    <name evidence="4" type="ORF">KGM_200251</name>
</gene>
<proteinExistence type="predicted"/>
<evidence type="ECO:0000256" key="3">
    <source>
        <dbReference type="SAM" id="SignalP"/>
    </source>
</evidence>
<feature type="chain" id="PRO_5012487956" evidence="3">
    <location>
        <begin position="17"/>
        <end position="470"/>
    </location>
</feature>
<dbReference type="Proteomes" id="UP000007151">
    <property type="component" value="Unassembled WGS sequence"/>
</dbReference>
<dbReference type="EMBL" id="AGBW02008652">
    <property type="protein sequence ID" value="OWR52867.1"/>
    <property type="molecule type" value="Genomic_DNA"/>
</dbReference>